<accession>A0ABT8RJK9</accession>
<evidence type="ECO:0000259" key="5">
    <source>
        <dbReference type="Pfam" id="PF04542"/>
    </source>
</evidence>
<proteinExistence type="inferred from homology"/>
<evidence type="ECO:0000313" key="7">
    <source>
        <dbReference type="EMBL" id="MDO1451453.1"/>
    </source>
</evidence>
<dbReference type="InterPro" id="IPR039425">
    <property type="entry name" value="RNA_pol_sigma-70-like"/>
</dbReference>
<dbReference type="PANTHER" id="PTHR43133">
    <property type="entry name" value="RNA POLYMERASE ECF-TYPE SIGMA FACTO"/>
    <property type="match status" value="1"/>
</dbReference>
<evidence type="ECO:0000259" key="6">
    <source>
        <dbReference type="Pfam" id="PF08281"/>
    </source>
</evidence>
<name>A0ABT8RJK9_9BACT</name>
<feature type="domain" description="RNA polymerase sigma-70 region 2" evidence="5">
    <location>
        <begin position="26"/>
        <end position="87"/>
    </location>
</feature>
<dbReference type="InterPro" id="IPR036388">
    <property type="entry name" value="WH-like_DNA-bd_sf"/>
</dbReference>
<comment type="similarity">
    <text evidence="1">Belongs to the sigma-70 factor family. ECF subfamily.</text>
</comment>
<comment type="caution">
    <text evidence="7">The sequence shown here is derived from an EMBL/GenBank/DDBJ whole genome shotgun (WGS) entry which is preliminary data.</text>
</comment>
<reference evidence="7" key="1">
    <citation type="submission" date="2023-07" db="EMBL/GenBank/DDBJ databases">
        <title>The genome sequence of Rhodocytophaga aerolata KACC 12507.</title>
        <authorList>
            <person name="Zhang X."/>
        </authorList>
    </citation>
    <scope>NUCLEOTIDE SEQUENCE</scope>
    <source>
        <strain evidence="7">KACC 12507</strain>
    </source>
</reference>
<dbReference type="CDD" id="cd06171">
    <property type="entry name" value="Sigma70_r4"/>
    <property type="match status" value="1"/>
</dbReference>
<dbReference type="SUPFAM" id="SSF88946">
    <property type="entry name" value="Sigma2 domain of RNA polymerase sigma factors"/>
    <property type="match status" value="1"/>
</dbReference>
<feature type="domain" description="RNA polymerase sigma factor 70 region 4 type 2" evidence="6">
    <location>
        <begin position="118"/>
        <end position="167"/>
    </location>
</feature>
<dbReference type="NCBIfam" id="TIGR02985">
    <property type="entry name" value="Sig70_bacteroi1"/>
    <property type="match status" value="1"/>
</dbReference>
<dbReference type="InterPro" id="IPR014327">
    <property type="entry name" value="RNA_pol_sigma70_bacteroid"/>
</dbReference>
<keyword evidence="8" id="KW-1185">Reference proteome</keyword>
<dbReference type="Pfam" id="PF04542">
    <property type="entry name" value="Sigma70_r2"/>
    <property type="match status" value="1"/>
</dbReference>
<dbReference type="NCBIfam" id="TIGR02937">
    <property type="entry name" value="sigma70-ECF"/>
    <property type="match status" value="1"/>
</dbReference>
<gene>
    <name evidence="7" type="ORF">Q0590_34585</name>
</gene>
<dbReference type="InterPro" id="IPR013325">
    <property type="entry name" value="RNA_pol_sigma_r2"/>
</dbReference>
<keyword evidence="3" id="KW-0731">Sigma factor</keyword>
<dbReference type="Gene3D" id="1.10.10.10">
    <property type="entry name" value="Winged helix-like DNA-binding domain superfamily/Winged helix DNA-binding domain"/>
    <property type="match status" value="1"/>
</dbReference>
<dbReference type="EMBL" id="JAUKPO010000060">
    <property type="protein sequence ID" value="MDO1451453.1"/>
    <property type="molecule type" value="Genomic_DNA"/>
</dbReference>
<evidence type="ECO:0000313" key="8">
    <source>
        <dbReference type="Proteomes" id="UP001168528"/>
    </source>
</evidence>
<organism evidence="7 8">
    <name type="scientific">Rhodocytophaga aerolata</name>
    <dbReference type="NCBI Taxonomy" id="455078"/>
    <lineage>
        <taxon>Bacteria</taxon>
        <taxon>Pseudomonadati</taxon>
        <taxon>Bacteroidota</taxon>
        <taxon>Cytophagia</taxon>
        <taxon>Cytophagales</taxon>
        <taxon>Rhodocytophagaceae</taxon>
        <taxon>Rhodocytophaga</taxon>
    </lineage>
</organism>
<evidence type="ECO:0000256" key="2">
    <source>
        <dbReference type="ARBA" id="ARBA00023015"/>
    </source>
</evidence>
<dbReference type="Pfam" id="PF08281">
    <property type="entry name" value="Sigma70_r4_2"/>
    <property type="match status" value="1"/>
</dbReference>
<dbReference type="InterPro" id="IPR013249">
    <property type="entry name" value="RNA_pol_sigma70_r4_t2"/>
</dbReference>
<keyword evidence="4" id="KW-0804">Transcription</keyword>
<sequence>MKEEEKALISRIKAGEEQAFEYIFYAYYPTLCHYAQKLLGDIDQARELAQDIFVKLYEKRQQLIITTSIKSYLFKAVHNSCLNYLKQLHLHNRHHAYLAYPMAESTDMDAMLEAELEERLARAISKLPGQCQKIFTMNRFEGKTNKEIAHELDISIRTVETQISKALHILRTELADLLTILLPLSFLFI</sequence>
<dbReference type="RefSeq" id="WP_302042250.1">
    <property type="nucleotide sequence ID" value="NZ_JAUKPO010000060.1"/>
</dbReference>
<dbReference type="Gene3D" id="1.10.1740.10">
    <property type="match status" value="1"/>
</dbReference>
<dbReference type="InterPro" id="IPR007627">
    <property type="entry name" value="RNA_pol_sigma70_r2"/>
</dbReference>
<dbReference type="InterPro" id="IPR013324">
    <property type="entry name" value="RNA_pol_sigma_r3/r4-like"/>
</dbReference>
<evidence type="ECO:0000256" key="3">
    <source>
        <dbReference type="ARBA" id="ARBA00023082"/>
    </source>
</evidence>
<dbReference type="SUPFAM" id="SSF88659">
    <property type="entry name" value="Sigma3 and sigma4 domains of RNA polymerase sigma factors"/>
    <property type="match status" value="1"/>
</dbReference>
<dbReference type="PANTHER" id="PTHR43133:SF46">
    <property type="entry name" value="RNA POLYMERASE SIGMA-70 FACTOR ECF SUBFAMILY"/>
    <property type="match status" value="1"/>
</dbReference>
<protein>
    <submittedName>
        <fullName evidence="7">RNA polymerase sigma-70 factor</fullName>
    </submittedName>
</protein>
<evidence type="ECO:0000256" key="4">
    <source>
        <dbReference type="ARBA" id="ARBA00023163"/>
    </source>
</evidence>
<dbReference type="Proteomes" id="UP001168528">
    <property type="component" value="Unassembled WGS sequence"/>
</dbReference>
<keyword evidence="2" id="KW-0805">Transcription regulation</keyword>
<dbReference type="InterPro" id="IPR014284">
    <property type="entry name" value="RNA_pol_sigma-70_dom"/>
</dbReference>
<evidence type="ECO:0000256" key="1">
    <source>
        <dbReference type="ARBA" id="ARBA00010641"/>
    </source>
</evidence>